<proteinExistence type="predicted"/>
<dbReference type="InterPro" id="IPR041078">
    <property type="entry name" value="Plavaka"/>
</dbReference>
<evidence type="ECO:0000313" key="2">
    <source>
        <dbReference type="Proteomes" id="UP000008063"/>
    </source>
</evidence>
<feature type="non-terminal residue" evidence="1">
    <location>
        <position position="1"/>
    </location>
</feature>
<evidence type="ECO:0000313" key="1">
    <source>
        <dbReference type="EMBL" id="EGO04308.1"/>
    </source>
</evidence>
<dbReference type="InParanoid" id="F8PG61"/>
<reference evidence="2" key="1">
    <citation type="journal article" date="2011" name="Science">
        <title>The plant cell wall-decomposing machinery underlies the functional diversity of forest fungi.</title>
        <authorList>
            <person name="Eastwood D.C."/>
            <person name="Floudas D."/>
            <person name="Binder M."/>
            <person name="Majcherczyk A."/>
            <person name="Schneider P."/>
            <person name="Aerts A."/>
            <person name="Asiegbu F.O."/>
            <person name="Baker S.E."/>
            <person name="Barry K."/>
            <person name="Bendiksby M."/>
            <person name="Blumentritt M."/>
            <person name="Coutinho P.M."/>
            <person name="Cullen D."/>
            <person name="de Vries R.P."/>
            <person name="Gathman A."/>
            <person name="Goodell B."/>
            <person name="Henrissat B."/>
            <person name="Ihrmark K."/>
            <person name="Kauserud H."/>
            <person name="Kohler A."/>
            <person name="LaButti K."/>
            <person name="Lapidus A."/>
            <person name="Lavin J.L."/>
            <person name="Lee Y.-H."/>
            <person name="Lindquist E."/>
            <person name="Lilly W."/>
            <person name="Lucas S."/>
            <person name="Morin E."/>
            <person name="Murat C."/>
            <person name="Oguiza J.A."/>
            <person name="Park J."/>
            <person name="Pisabarro A.G."/>
            <person name="Riley R."/>
            <person name="Rosling A."/>
            <person name="Salamov A."/>
            <person name="Schmidt O."/>
            <person name="Schmutz J."/>
            <person name="Skrede I."/>
            <person name="Stenlid J."/>
            <person name="Wiebenga A."/>
            <person name="Xie X."/>
            <person name="Kuees U."/>
            <person name="Hibbett D.S."/>
            <person name="Hoffmeister D."/>
            <person name="Hoegberg N."/>
            <person name="Martin F."/>
            <person name="Grigoriev I.V."/>
            <person name="Watkinson S.C."/>
        </authorList>
    </citation>
    <scope>NUCLEOTIDE SEQUENCE [LARGE SCALE GENOMIC DNA]</scope>
    <source>
        <strain evidence="2">strain S7.3</strain>
    </source>
</reference>
<organism evidence="2">
    <name type="scientific">Serpula lacrymans var. lacrymans (strain S7.3)</name>
    <name type="common">Dry rot fungus</name>
    <dbReference type="NCBI Taxonomy" id="936435"/>
    <lineage>
        <taxon>Eukaryota</taxon>
        <taxon>Fungi</taxon>
        <taxon>Dikarya</taxon>
        <taxon>Basidiomycota</taxon>
        <taxon>Agaricomycotina</taxon>
        <taxon>Agaricomycetes</taxon>
        <taxon>Agaricomycetidae</taxon>
        <taxon>Boletales</taxon>
        <taxon>Coniophorineae</taxon>
        <taxon>Serpulaceae</taxon>
        <taxon>Serpula</taxon>
    </lineage>
</organism>
<dbReference type="EMBL" id="GL945474">
    <property type="protein sequence ID" value="EGO04308.1"/>
    <property type="molecule type" value="Genomic_DNA"/>
</dbReference>
<keyword evidence="2" id="KW-1185">Reference proteome</keyword>
<dbReference type="Pfam" id="PF18759">
    <property type="entry name" value="Plavaka"/>
    <property type="match status" value="1"/>
</dbReference>
<dbReference type="OMA" id="NAFCEEH"/>
<dbReference type="HOGENOM" id="CLU_002498_2_0_1"/>
<dbReference type="STRING" id="936435.F8PG61"/>
<sequence length="322" mass="36841">NENPFSEAQGWRESTIKITLPKEKKKVAESATPTMSIGVIYHRDLTDVITSAFKDSGSLSFNMTPFTQRWDMSDGKVVDIFSEAYTSADFLEAHEEVNALPRNPDDILEQVVASLMLWSDSTHLTNFGDTSMWPFYPFVDNHSKYTQGKPTANTCYYMAYIPNASQYTKSHGEPATKETYTHCKCELFQAVWALLLDAKFMDAYCNGIIIQCADGIVHKVFPRFFSYSADYPEKVLLAGIKFLGKCPCPRCLVKKQDLAKMGMKRDMRQRVKKIRVDNEDHWRRIKFAWQLMFEKGVSVGGKRVNAQLDKWSYVSTNYSSPQ</sequence>
<dbReference type="OrthoDB" id="3208495at2759"/>
<dbReference type="AlphaFoldDB" id="F8PG61"/>
<accession>F8PG61</accession>
<gene>
    <name evidence="1" type="ORF">SERLA73DRAFT_43733</name>
</gene>
<dbReference type="Proteomes" id="UP000008063">
    <property type="component" value="Unassembled WGS sequence"/>
</dbReference>
<name>F8PG61_SERL3</name>
<protein>
    <submittedName>
        <fullName evidence="1">Uncharacterized protein</fullName>
    </submittedName>
</protein>